<gene>
    <name evidence="1" type="primary">ORF221087</name>
</gene>
<dbReference type="AlphaFoldDB" id="A0A0B7C1L8"/>
<evidence type="ECO:0000313" key="1">
    <source>
        <dbReference type="EMBL" id="CEK99359.1"/>
    </source>
</evidence>
<protein>
    <submittedName>
        <fullName evidence="1">Uncharacterized protein</fullName>
    </submittedName>
</protein>
<dbReference type="EMBL" id="HACG01052488">
    <property type="protein sequence ID" value="CEK99359.1"/>
    <property type="molecule type" value="Transcribed_RNA"/>
</dbReference>
<sequence>SFCSIVNDSQVDPATNVYMRKHWEIKGDLRDIVHIRNRKPLIKKNYGHITLFLNIFHGV</sequence>
<accession>A0A0B7C1L8</accession>
<feature type="non-terminal residue" evidence="1">
    <location>
        <position position="1"/>
    </location>
</feature>
<organism evidence="1">
    <name type="scientific">Arion vulgaris</name>
    <dbReference type="NCBI Taxonomy" id="1028688"/>
    <lineage>
        <taxon>Eukaryota</taxon>
        <taxon>Metazoa</taxon>
        <taxon>Spiralia</taxon>
        <taxon>Lophotrochozoa</taxon>
        <taxon>Mollusca</taxon>
        <taxon>Gastropoda</taxon>
        <taxon>Heterobranchia</taxon>
        <taxon>Euthyneura</taxon>
        <taxon>Panpulmonata</taxon>
        <taxon>Eupulmonata</taxon>
        <taxon>Stylommatophora</taxon>
        <taxon>Helicina</taxon>
        <taxon>Arionoidea</taxon>
        <taxon>Arionidae</taxon>
        <taxon>Arion</taxon>
    </lineage>
</organism>
<reference evidence="1" key="1">
    <citation type="submission" date="2014-12" db="EMBL/GenBank/DDBJ databases">
        <title>Insight into the proteome of Arion vulgaris.</title>
        <authorList>
            <person name="Aradska J."/>
            <person name="Bulat T."/>
            <person name="Smidak R."/>
            <person name="Sarate P."/>
            <person name="Gangsoo J."/>
            <person name="Sialana F."/>
            <person name="Bilban M."/>
            <person name="Lubec G."/>
        </authorList>
    </citation>
    <scope>NUCLEOTIDE SEQUENCE</scope>
    <source>
        <tissue evidence="1">Skin</tissue>
    </source>
</reference>
<name>A0A0B7C1L8_9EUPU</name>
<proteinExistence type="predicted"/>